<dbReference type="AlphaFoldDB" id="A0AA86PEP2"/>
<reference evidence="1" key="1">
    <citation type="submission" date="2023-06" db="EMBL/GenBank/DDBJ databases">
        <authorList>
            <person name="Kurt Z."/>
        </authorList>
    </citation>
    <scope>NUCLEOTIDE SEQUENCE</scope>
</reference>
<gene>
    <name evidence="1" type="ORF">HINF_LOCUS25399</name>
    <name evidence="2" type="ORF">HINF_LOCUS73627</name>
</gene>
<dbReference type="EMBL" id="CATOUU010000651">
    <property type="protein sequence ID" value="CAI9937754.1"/>
    <property type="molecule type" value="Genomic_DNA"/>
</dbReference>
<sequence>MLYQFLNKSDNTVNTFFEELLVLSESQSSFSCQGLMICPMIKSIQKYSIESAAPLILVRTERESTACFGQTSAVDAQVSASAIVRLEDKAVHTKYKQFEVQSHLSDQWT</sequence>
<comment type="caution">
    <text evidence="1">The sequence shown here is derived from an EMBL/GenBank/DDBJ whole genome shotgun (WGS) entry which is preliminary data.</text>
</comment>
<reference evidence="2 3" key="2">
    <citation type="submission" date="2024-07" db="EMBL/GenBank/DDBJ databases">
        <authorList>
            <person name="Akdeniz Z."/>
        </authorList>
    </citation>
    <scope>NUCLEOTIDE SEQUENCE [LARGE SCALE GENOMIC DNA]</scope>
</reference>
<evidence type="ECO:0000313" key="2">
    <source>
        <dbReference type="EMBL" id="CAL6106201.1"/>
    </source>
</evidence>
<keyword evidence="3" id="KW-1185">Reference proteome</keyword>
<organism evidence="1">
    <name type="scientific">Hexamita inflata</name>
    <dbReference type="NCBI Taxonomy" id="28002"/>
    <lineage>
        <taxon>Eukaryota</taxon>
        <taxon>Metamonada</taxon>
        <taxon>Diplomonadida</taxon>
        <taxon>Hexamitidae</taxon>
        <taxon>Hexamitinae</taxon>
        <taxon>Hexamita</taxon>
    </lineage>
</organism>
<evidence type="ECO:0000313" key="1">
    <source>
        <dbReference type="EMBL" id="CAI9937754.1"/>
    </source>
</evidence>
<protein>
    <submittedName>
        <fullName evidence="2">Hypothetical_protein</fullName>
    </submittedName>
</protein>
<accession>A0AA86PEP2</accession>
<dbReference type="Proteomes" id="UP001642409">
    <property type="component" value="Unassembled WGS sequence"/>
</dbReference>
<proteinExistence type="predicted"/>
<name>A0AA86PEP2_9EUKA</name>
<evidence type="ECO:0000313" key="3">
    <source>
        <dbReference type="Proteomes" id="UP001642409"/>
    </source>
</evidence>
<dbReference type="EMBL" id="CAXDID020000607">
    <property type="protein sequence ID" value="CAL6106201.1"/>
    <property type="molecule type" value="Genomic_DNA"/>
</dbReference>